<evidence type="ECO:0000313" key="2">
    <source>
        <dbReference type="EMBL" id="PPA72428.1"/>
    </source>
</evidence>
<organism evidence="2 3">
    <name type="scientific">Jeotgalibacillus proteolyticus</name>
    <dbReference type="NCBI Taxonomy" id="2082395"/>
    <lineage>
        <taxon>Bacteria</taxon>
        <taxon>Bacillati</taxon>
        <taxon>Bacillota</taxon>
        <taxon>Bacilli</taxon>
        <taxon>Bacillales</taxon>
        <taxon>Caryophanaceae</taxon>
        <taxon>Jeotgalibacillus</taxon>
    </lineage>
</organism>
<dbReference type="Pfam" id="PF13460">
    <property type="entry name" value="NAD_binding_10"/>
    <property type="match status" value="1"/>
</dbReference>
<dbReference type="GO" id="GO:0016646">
    <property type="term" value="F:oxidoreductase activity, acting on the CH-NH group of donors, NAD or NADP as acceptor"/>
    <property type="evidence" value="ECO:0007669"/>
    <property type="project" value="TreeGrafter"/>
</dbReference>
<name>A0A2S5GHJ3_9BACL</name>
<dbReference type="EMBL" id="PREZ01000001">
    <property type="protein sequence ID" value="PPA72428.1"/>
    <property type="molecule type" value="Genomic_DNA"/>
</dbReference>
<dbReference type="Gene3D" id="3.40.50.720">
    <property type="entry name" value="NAD(P)-binding Rossmann-like Domain"/>
    <property type="match status" value="1"/>
</dbReference>
<dbReference type="InterPro" id="IPR036291">
    <property type="entry name" value="NAD(P)-bd_dom_sf"/>
</dbReference>
<evidence type="ECO:0000313" key="3">
    <source>
        <dbReference type="Proteomes" id="UP000239047"/>
    </source>
</evidence>
<dbReference type="Proteomes" id="UP000239047">
    <property type="component" value="Unassembled WGS sequence"/>
</dbReference>
<sequence length="205" mass="22823">MKIAFFGSTGRVGSVMLEHALMDGHEVQALVRDSAKLTKHKYLSVIKGDASSRSDVYNTIKGCSAVICALGTDKKDMLSRSMLHILPAMREESIKKIITIGTAGILDSKEEPGKLRFHSSEAKRRLTTAAEDHYRAFLMLKQSGVKWTIVCPTYLPDGERVGEYRIERNTLPNNPSSISIYDTGDFAYSLLQSEKFLKSRVGITY</sequence>
<dbReference type="SUPFAM" id="SSF51735">
    <property type="entry name" value="NAD(P)-binding Rossmann-fold domains"/>
    <property type="match status" value="1"/>
</dbReference>
<dbReference type="AlphaFoldDB" id="A0A2S5GHJ3"/>
<dbReference type="PANTHER" id="PTHR43355">
    <property type="entry name" value="FLAVIN REDUCTASE (NADPH)"/>
    <property type="match status" value="1"/>
</dbReference>
<reference evidence="2 3" key="1">
    <citation type="submission" date="2018-02" db="EMBL/GenBank/DDBJ databases">
        <title>Jeotgalibacillus proteolyticum sp. nov. a protease producing bacterium isolated from ocean sediments of Laizhou Bay.</title>
        <authorList>
            <person name="Li Y."/>
        </authorList>
    </citation>
    <scope>NUCLEOTIDE SEQUENCE [LARGE SCALE GENOMIC DNA]</scope>
    <source>
        <strain evidence="2 3">22-7</strain>
    </source>
</reference>
<dbReference type="OrthoDB" id="9785372at2"/>
<dbReference type="PANTHER" id="PTHR43355:SF2">
    <property type="entry name" value="FLAVIN REDUCTASE (NADPH)"/>
    <property type="match status" value="1"/>
</dbReference>
<gene>
    <name evidence="2" type="ORF">C4B60_03365</name>
</gene>
<protein>
    <recommendedName>
        <fullName evidence="1">NAD(P)-binding domain-containing protein</fullName>
    </recommendedName>
</protein>
<feature type="domain" description="NAD(P)-binding" evidence="1">
    <location>
        <begin position="7"/>
        <end position="193"/>
    </location>
</feature>
<proteinExistence type="predicted"/>
<accession>A0A2S5GHJ3</accession>
<dbReference type="CDD" id="cd05244">
    <property type="entry name" value="BVR-B_like_SDR_a"/>
    <property type="match status" value="1"/>
</dbReference>
<evidence type="ECO:0000259" key="1">
    <source>
        <dbReference type="Pfam" id="PF13460"/>
    </source>
</evidence>
<dbReference type="InterPro" id="IPR016040">
    <property type="entry name" value="NAD(P)-bd_dom"/>
</dbReference>
<dbReference type="RefSeq" id="WP_104056578.1">
    <property type="nucleotide sequence ID" value="NZ_PREZ01000001.1"/>
</dbReference>
<keyword evidence="3" id="KW-1185">Reference proteome</keyword>
<comment type="caution">
    <text evidence="2">The sequence shown here is derived from an EMBL/GenBank/DDBJ whole genome shotgun (WGS) entry which is preliminary data.</text>
</comment>
<dbReference type="InterPro" id="IPR051606">
    <property type="entry name" value="Polyketide_Oxido-like"/>
</dbReference>